<evidence type="ECO:0000259" key="1">
    <source>
        <dbReference type="PROSITE" id="PS50181"/>
    </source>
</evidence>
<name>A0A9C6U8Y3_FRAOC</name>
<dbReference type="CDD" id="cd09917">
    <property type="entry name" value="F-box_SF"/>
    <property type="match status" value="1"/>
</dbReference>
<keyword evidence="2" id="KW-1185">Reference proteome</keyword>
<evidence type="ECO:0000313" key="2">
    <source>
        <dbReference type="Proteomes" id="UP000504606"/>
    </source>
</evidence>
<dbReference type="Gene3D" id="1.20.1280.50">
    <property type="match status" value="1"/>
</dbReference>
<dbReference type="SUPFAM" id="SSF81383">
    <property type="entry name" value="F-box domain"/>
    <property type="match status" value="1"/>
</dbReference>
<dbReference type="GeneID" id="113207322"/>
<dbReference type="InterPro" id="IPR036047">
    <property type="entry name" value="F-box-like_dom_sf"/>
</dbReference>
<dbReference type="Pfam" id="PF12937">
    <property type="entry name" value="F-box-like"/>
    <property type="match status" value="1"/>
</dbReference>
<dbReference type="AlphaFoldDB" id="A0A9C6U8Y3"/>
<organism evidence="2 3">
    <name type="scientific">Frankliniella occidentalis</name>
    <name type="common">Western flower thrips</name>
    <name type="synonym">Euthrips occidentalis</name>
    <dbReference type="NCBI Taxonomy" id="133901"/>
    <lineage>
        <taxon>Eukaryota</taxon>
        <taxon>Metazoa</taxon>
        <taxon>Ecdysozoa</taxon>
        <taxon>Arthropoda</taxon>
        <taxon>Hexapoda</taxon>
        <taxon>Insecta</taxon>
        <taxon>Pterygota</taxon>
        <taxon>Neoptera</taxon>
        <taxon>Paraneoptera</taxon>
        <taxon>Thysanoptera</taxon>
        <taxon>Terebrantia</taxon>
        <taxon>Thripoidea</taxon>
        <taxon>Thripidae</taxon>
        <taxon>Frankliniella</taxon>
    </lineage>
</organism>
<dbReference type="InterPro" id="IPR001810">
    <property type="entry name" value="F-box_dom"/>
</dbReference>
<dbReference type="KEGG" id="foc:113207322"/>
<feature type="domain" description="F-box" evidence="1">
    <location>
        <begin position="1"/>
        <end position="44"/>
    </location>
</feature>
<reference evidence="3" key="1">
    <citation type="submission" date="2025-08" db="UniProtKB">
        <authorList>
            <consortium name="RefSeq"/>
        </authorList>
    </citation>
    <scope>IDENTIFICATION</scope>
    <source>
        <tissue evidence="3">Whole organism</tissue>
    </source>
</reference>
<proteinExistence type="predicted"/>
<dbReference type="OrthoDB" id="10257471at2759"/>
<dbReference type="InterPro" id="IPR032675">
    <property type="entry name" value="LRR_dom_sf"/>
</dbReference>
<dbReference type="Proteomes" id="UP000504606">
    <property type="component" value="Unplaced"/>
</dbReference>
<gene>
    <name evidence="3" type="primary">LOC113207322</name>
</gene>
<dbReference type="PROSITE" id="PS50181">
    <property type="entry name" value="FBOX"/>
    <property type="match status" value="1"/>
</dbReference>
<dbReference type="SMART" id="SM00256">
    <property type="entry name" value="FBOX"/>
    <property type="match status" value="1"/>
</dbReference>
<accession>A0A9C6U8Y3</accession>
<protein>
    <submittedName>
        <fullName evidence="3">Uncharacterized protein LOC113207322</fullName>
    </submittedName>
</protein>
<dbReference type="Gene3D" id="3.80.10.10">
    <property type="entry name" value="Ribonuclease Inhibitor"/>
    <property type="match status" value="1"/>
</dbReference>
<evidence type="ECO:0000313" key="3">
    <source>
        <dbReference type="RefSeq" id="XP_052125887.1"/>
    </source>
</evidence>
<dbReference type="RefSeq" id="XP_052125887.1">
    <property type="nucleotide sequence ID" value="XM_052269927.1"/>
</dbReference>
<sequence>MESLPDEVLVMVMRHVAVTDLFSLRLVCKRFAGLALHPDAWRYQRLNGNSPRSRPDAVLRIAPCLAELTVTLPARDRPSYHWTTCAVESLVLNDYTRSSAAYGGHRASQVIRRQAELGRLRRLSVNFQYFVSLQSWQTVGSTSGLKKLEVRGFSPRITGDPGMQAPPSSLEVFTCGSGGSREQTTFFIDFILAAHAATLREVNLRSVFIPAPASTAPLLAAIKGLQKLQSTLLPGLEAVAACESLRRLHLVVSRHCHESAPAAELLRRALHLHEVGLVFYPGGIPDVEVDVALDLLGALSSVGSRVEVIALYLSSRSLPDEHFHLLQPLLAALPSLRHLRRLVVSNVPDDLLLAINPEVAPALRTLATDLTVATCAHAWIHRDSVRTVMWLNPLLHVEVTSFLVVCGDLDACEVCLLDYYSVLSEGCRRREQPKNNPLSIGLYSHDPGDTCATVHKAAGFVWISVPALRQLQHLHVRHASDALLLAITPDVAPLLRTLTTELPRDTCAHAWIHRDPVKSAMWLNPLLHIEVKSNRAKSLPTPGN</sequence>